<sequence>MSRLIKDWSQSKFQPHKRLIITVRNKDVDVLNLSARALLKANGTLKGSEYCRLIAGKKESYTVGDRIIFQISNKQ</sequence>
<reference evidence="1 2" key="1">
    <citation type="submission" date="2015-02" db="EMBL/GenBank/DDBJ databases">
        <title>Genome Sequencing of Rickettsiales.</title>
        <authorList>
            <person name="Daugherty S.C."/>
            <person name="Su Q."/>
            <person name="Abolude K."/>
            <person name="Beier-Sexton M."/>
            <person name="Carlyon J.A."/>
            <person name="Carter R."/>
            <person name="Day N.P."/>
            <person name="Dumler S.J."/>
            <person name="Dyachenko V."/>
            <person name="Godinez A."/>
            <person name="Kurtti T.J."/>
            <person name="Lichay M."/>
            <person name="Mullins K.E."/>
            <person name="Ott S."/>
            <person name="Pappas-Brown V."/>
            <person name="Paris D.H."/>
            <person name="Patel P."/>
            <person name="Richards A.L."/>
            <person name="Sadzewicz L."/>
            <person name="Sears K."/>
            <person name="Seidman D."/>
            <person name="Sengamalay N."/>
            <person name="Stenos J."/>
            <person name="Tallon L.J."/>
            <person name="Vincent G."/>
            <person name="Fraser C.M."/>
            <person name="Munderloh U."/>
            <person name="Dunning-Hotopp J.C."/>
        </authorList>
    </citation>
    <scope>NUCLEOTIDE SEQUENCE [LARGE SCALE GENOMIC DNA]</scope>
    <source>
        <strain evidence="1 2">Fuller</strain>
    </source>
</reference>
<proteinExistence type="predicted"/>
<dbReference type="Proteomes" id="UP000033616">
    <property type="component" value="Unassembled WGS sequence"/>
</dbReference>
<accession>A0A0F3MGB4</accession>
<dbReference type="PATRIC" id="fig|1359168.3.peg.893"/>
<gene>
    <name evidence="1" type="ORF">OCHUTO_1095</name>
</gene>
<keyword evidence="2" id="KW-1185">Reference proteome</keyword>
<organism evidence="1 2">
    <name type="scientific">Orientia chuto str. Dubai</name>
    <dbReference type="NCBI Taxonomy" id="1359168"/>
    <lineage>
        <taxon>Bacteria</taxon>
        <taxon>Pseudomonadati</taxon>
        <taxon>Pseudomonadota</taxon>
        <taxon>Alphaproteobacteria</taxon>
        <taxon>Rickettsiales</taxon>
        <taxon>Rickettsiaceae</taxon>
        <taxon>Rickettsieae</taxon>
        <taxon>Orientia</taxon>
    </lineage>
</organism>
<name>A0A0F3MGB4_9RICK</name>
<evidence type="ECO:0000313" key="2">
    <source>
        <dbReference type="Proteomes" id="UP000033616"/>
    </source>
</evidence>
<evidence type="ECO:0000313" key="1">
    <source>
        <dbReference type="EMBL" id="KJV54696.1"/>
    </source>
</evidence>
<dbReference type="AlphaFoldDB" id="A0A0F3MGB4"/>
<protein>
    <submittedName>
        <fullName evidence="1">Putative conjugative transfer protein TraA</fullName>
    </submittedName>
</protein>
<dbReference type="EMBL" id="LANP01000038">
    <property type="protein sequence ID" value="KJV54696.1"/>
    <property type="molecule type" value="Genomic_DNA"/>
</dbReference>
<comment type="caution">
    <text evidence="1">The sequence shown here is derived from an EMBL/GenBank/DDBJ whole genome shotgun (WGS) entry which is preliminary data.</text>
</comment>